<reference evidence="1 2" key="1">
    <citation type="submission" date="2024-07" db="EMBL/GenBank/DDBJ databases">
        <authorList>
            <person name="Lee S."/>
            <person name="Kang M."/>
        </authorList>
    </citation>
    <scope>NUCLEOTIDE SEQUENCE [LARGE SCALE GENOMIC DNA]</scope>
    <source>
        <strain evidence="1 2">DS6</strain>
    </source>
</reference>
<gene>
    <name evidence="1" type="ORF">AB3X52_04090</name>
</gene>
<name>A0ABV3SV24_9ACTN</name>
<organism evidence="1 2">
    <name type="scientific">Nocardioides eburneus</name>
    <dbReference type="NCBI Taxonomy" id="3231482"/>
    <lineage>
        <taxon>Bacteria</taxon>
        <taxon>Bacillati</taxon>
        <taxon>Actinomycetota</taxon>
        <taxon>Actinomycetes</taxon>
        <taxon>Propionibacteriales</taxon>
        <taxon>Nocardioidaceae</taxon>
        <taxon>Nocardioides</taxon>
    </lineage>
</organism>
<proteinExistence type="predicted"/>
<protein>
    <submittedName>
        <fullName evidence="1">Uncharacterized protein</fullName>
    </submittedName>
</protein>
<accession>A0ABV3SV24</accession>
<keyword evidence="2" id="KW-1185">Reference proteome</keyword>
<dbReference type="EMBL" id="JBFPJR010000005">
    <property type="protein sequence ID" value="MEX0426791.1"/>
    <property type="molecule type" value="Genomic_DNA"/>
</dbReference>
<dbReference type="RefSeq" id="WP_367991555.1">
    <property type="nucleotide sequence ID" value="NZ_JBFPJR010000005.1"/>
</dbReference>
<dbReference type="Proteomes" id="UP001556631">
    <property type="component" value="Unassembled WGS sequence"/>
</dbReference>
<evidence type="ECO:0000313" key="1">
    <source>
        <dbReference type="EMBL" id="MEX0426791.1"/>
    </source>
</evidence>
<evidence type="ECO:0000313" key="2">
    <source>
        <dbReference type="Proteomes" id="UP001556631"/>
    </source>
</evidence>
<sequence>MVSIPARCARCGYTFQPSGGIWIEGATNVTFSNNTVNCPRCGGRAQFIDGTFDVVDGSIAMRSGPAWSWDVVESLRLTLVRIVEDQPEDPVAAVETTNPRIAGMLRRATTGWSRGEIMSLLSLLLSVLSWQGATPADIKQWMTDAEQAVVQLIEQSAQEGPPPGPPTSR</sequence>
<comment type="caution">
    <text evidence="1">The sequence shown here is derived from an EMBL/GenBank/DDBJ whole genome shotgun (WGS) entry which is preliminary data.</text>
</comment>